<sequence length="473" mass="51380">MGNDDVVSLVQSDNFIIVTSSLLTGQIAARACTIAADMSVLVITWTRTFPEKIGGARMKLRSGIAICMLQDGTIYFGILLIIHVISLALIRELQFVNVMSQWIQAFTAVLACRFILDLHESFAAAIELRIGVPKTPDVAPSDDNTFSTWFLDHAPLILGSALSMFASNIFLYAFLNSGIRAIWHVSPHALSSPPSRIQMLAIAAPRSVCAAYAWTTQLARHIYLLFLYALCQAVILPCLIGSQLLGWAGRVWFVALCVLYTAFRILFTVAFDVLVVDPGLACLAILAAKGLTSSLRRTSDWTTDLHEAAVQFVGGTQSTLPLVHSPECSSTASPSRLGDSLVGPSRASARTIFDSASSRTKKCAVTANFVIAYEVEIAREETRFRFPVATTLHLRIALAGQREGRSNDGSASPGMIDVLQQSESDDGRHLFDRRDPGDGWLVTEAGKTPRTTGGQGTPQERISRGRESVFEGK</sequence>
<proteinExistence type="predicted"/>
<evidence type="ECO:0000313" key="3">
    <source>
        <dbReference type="EMBL" id="PIL23400.1"/>
    </source>
</evidence>
<feature type="compositionally biased region" description="Basic and acidic residues" evidence="1">
    <location>
        <begin position="425"/>
        <end position="437"/>
    </location>
</feature>
<dbReference type="Proteomes" id="UP000230002">
    <property type="component" value="Unassembled WGS sequence"/>
</dbReference>
<feature type="transmembrane region" description="Helical" evidence="2">
    <location>
        <begin position="221"/>
        <end position="240"/>
    </location>
</feature>
<keyword evidence="2" id="KW-0472">Membrane</keyword>
<protein>
    <submittedName>
        <fullName evidence="3">Uncharacterized protein</fullName>
    </submittedName>
</protein>
<comment type="caution">
    <text evidence="3">The sequence shown here is derived from an EMBL/GenBank/DDBJ whole genome shotgun (WGS) entry which is preliminary data.</text>
</comment>
<keyword evidence="4" id="KW-1185">Reference proteome</keyword>
<gene>
    <name evidence="3" type="ORF">GSI_14711</name>
</gene>
<feature type="transmembrane region" description="Helical" evidence="2">
    <location>
        <begin position="66"/>
        <end position="90"/>
    </location>
</feature>
<feature type="compositionally biased region" description="Basic and acidic residues" evidence="1">
    <location>
        <begin position="461"/>
        <end position="473"/>
    </location>
</feature>
<accession>A0A2G8RPG1</accession>
<dbReference type="AlphaFoldDB" id="A0A2G8RPG1"/>
<evidence type="ECO:0000256" key="1">
    <source>
        <dbReference type="SAM" id="MobiDB-lite"/>
    </source>
</evidence>
<name>A0A2G8RPG1_9APHY</name>
<feature type="region of interest" description="Disordered" evidence="1">
    <location>
        <begin position="423"/>
        <end position="473"/>
    </location>
</feature>
<evidence type="ECO:0000256" key="2">
    <source>
        <dbReference type="SAM" id="Phobius"/>
    </source>
</evidence>
<dbReference type="OrthoDB" id="10591040at2759"/>
<evidence type="ECO:0000313" key="4">
    <source>
        <dbReference type="Proteomes" id="UP000230002"/>
    </source>
</evidence>
<feature type="transmembrane region" description="Helical" evidence="2">
    <location>
        <begin position="156"/>
        <end position="175"/>
    </location>
</feature>
<reference evidence="3 4" key="1">
    <citation type="journal article" date="2015" name="Sci. Rep.">
        <title>Chromosome-level genome map provides insights into diverse defense mechanisms in the medicinal fungus Ganoderma sinense.</title>
        <authorList>
            <person name="Zhu Y."/>
            <person name="Xu J."/>
            <person name="Sun C."/>
            <person name="Zhou S."/>
            <person name="Xu H."/>
            <person name="Nelson D.R."/>
            <person name="Qian J."/>
            <person name="Song J."/>
            <person name="Luo H."/>
            <person name="Xiang L."/>
            <person name="Li Y."/>
            <person name="Xu Z."/>
            <person name="Ji A."/>
            <person name="Wang L."/>
            <person name="Lu S."/>
            <person name="Hayward A."/>
            <person name="Sun W."/>
            <person name="Li X."/>
            <person name="Schwartz D.C."/>
            <person name="Wang Y."/>
            <person name="Chen S."/>
        </authorList>
    </citation>
    <scope>NUCLEOTIDE SEQUENCE [LARGE SCALE GENOMIC DNA]</scope>
    <source>
        <strain evidence="3 4">ZZ0214-1</strain>
    </source>
</reference>
<keyword evidence="2" id="KW-1133">Transmembrane helix</keyword>
<organism evidence="3 4">
    <name type="scientific">Ganoderma sinense ZZ0214-1</name>
    <dbReference type="NCBI Taxonomy" id="1077348"/>
    <lineage>
        <taxon>Eukaryota</taxon>
        <taxon>Fungi</taxon>
        <taxon>Dikarya</taxon>
        <taxon>Basidiomycota</taxon>
        <taxon>Agaricomycotina</taxon>
        <taxon>Agaricomycetes</taxon>
        <taxon>Polyporales</taxon>
        <taxon>Polyporaceae</taxon>
        <taxon>Ganoderma</taxon>
    </lineage>
</organism>
<feature type="transmembrane region" description="Helical" evidence="2">
    <location>
        <begin position="273"/>
        <end position="291"/>
    </location>
</feature>
<keyword evidence="2" id="KW-0812">Transmembrane</keyword>
<dbReference type="EMBL" id="AYKW01000068">
    <property type="protein sequence ID" value="PIL23400.1"/>
    <property type="molecule type" value="Genomic_DNA"/>
</dbReference>